<dbReference type="InterPro" id="IPR050407">
    <property type="entry name" value="Geranylgeranyl_reductase"/>
</dbReference>
<keyword evidence="1" id="KW-0444">Lipid biosynthesis</keyword>
<feature type="domain" description="Digeranylgeranylglycerophospholipid reductase catalytic" evidence="7">
    <location>
        <begin position="171"/>
        <end position="204"/>
    </location>
</feature>
<dbReference type="AlphaFoldDB" id="X1VDZ4"/>
<gene>
    <name evidence="8" type="ORF">S12H4_43026</name>
</gene>
<reference evidence="8" key="1">
    <citation type="journal article" date="2014" name="Front. Microbiol.">
        <title>High frequency of phylogenetically diverse reductive dehalogenase-homologous genes in deep subseafloor sedimentary metagenomes.</title>
        <authorList>
            <person name="Kawai M."/>
            <person name="Futagami T."/>
            <person name="Toyoda A."/>
            <person name="Takaki Y."/>
            <person name="Nishi S."/>
            <person name="Hori S."/>
            <person name="Arai W."/>
            <person name="Tsubouchi T."/>
            <person name="Morono Y."/>
            <person name="Uchiyama I."/>
            <person name="Ito T."/>
            <person name="Fujiyama A."/>
            <person name="Inagaki F."/>
            <person name="Takami H."/>
        </authorList>
    </citation>
    <scope>NUCLEOTIDE SEQUENCE</scope>
    <source>
        <strain evidence="8">Expedition CK06-06</strain>
    </source>
</reference>
<dbReference type="EMBL" id="BARW01026370">
    <property type="protein sequence ID" value="GAJ04740.1"/>
    <property type="molecule type" value="Genomic_DNA"/>
</dbReference>
<dbReference type="PANTHER" id="PTHR42685:SF18">
    <property type="entry name" value="DIGERANYLGERANYLGLYCEROPHOSPHOLIPID REDUCTASE"/>
    <property type="match status" value="1"/>
</dbReference>
<sequence length="204" mass="22543">MKCDIAIVGGGPAGLSAAIESVKNGCKVFLFEKSKEIGYPIHTSGGSWVDELEKLNVPMQFMHPIKCGDFVSTKKVISFKFNKSPSCILDVRGFYQYLAEKASLKGANLFVNARVIEPIIDMDQVTGFIVLINGKRYKINSKITIDASGFNAIIGRKIGLVSEPKCYGKGAEYELIAPNWDQEKVSFFFGRKIAPSGYAWIFPR</sequence>
<evidence type="ECO:0000256" key="5">
    <source>
        <dbReference type="ARBA" id="ARBA00023209"/>
    </source>
</evidence>
<evidence type="ECO:0000256" key="6">
    <source>
        <dbReference type="ARBA" id="ARBA00023264"/>
    </source>
</evidence>
<dbReference type="GO" id="GO:0016491">
    <property type="term" value="F:oxidoreductase activity"/>
    <property type="evidence" value="ECO:0007669"/>
    <property type="project" value="UniProtKB-KW"/>
</dbReference>
<evidence type="ECO:0000259" key="7">
    <source>
        <dbReference type="Pfam" id="PF22578"/>
    </source>
</evidence>
<evidence type="ECO:0000313" key="8">
    <source>
        <dbReference type="EMBL" id="GAJ04740.1"/>
    </source>
</evidence>
<keyword evidence="6" id="KW-1208">Phospholipid metabolism</keyword>
<evidence type="ECO:0000256" key="3">
    <source>
        <dbReference type="ARBA" id="ARBA00023002"/>
    </source>
</evidence>
<dbReference type="InterPro" id="IPR036188">
    <property type="entry name" value="FAD/NAD-bd_sf"/>
</dbReference>
<evidence type="ECO:0000256" key="4">
    <source>
        <dbReference type="ARBA" id="ARBA00023098"/>
    </source>
</evidence>
<dbReference type="Pfam" id="PF12831">
    <property type="entry name" value="FAD_oxidored"/>
    <property type="match status" value="1"/>
</dbReference>
<dbReference type="PANTHER" id="PTHR42685">
    <property type="entry name" value="GERANYLGERANYL DIPHOSPHATE REDUCTASE"/>
    <property type="match status" value="1"/>
</dbReference>
<accession>X1VDZ4</accession>
<comment type="caution">
    <text evidence="8">The sequence shown here is derived from an EMBL/GenBank/DDBJ whole genome shotgun (WGS) entry which is preliminary data.</text>
</comment>
<keyword evidence="2" id="KW-0285">Flavoprotein</keyword>
<feature type="non-terminal residue" evidence="8">
    <location>
        <position position="204"/>
    </location>
</feature>
<evidence type="ECO:0000256" key="1">
    <source>
        <dbReference type="ARBA" id="ARBA00022516"/>
    </source>
</evidence>
<dbReference type="GO" id="GO:0008654">
    <property type="term" value="P:phospholipid biosynthetic process"/>
    <property type="evidence" value="ECO:0007669"/>
    <property type="project" value="UniProtKB-KW"/>
</dbReference>
<proteinExistence type="predicted"/>
<name>X1VDZ4_9ZZZZ</name>
<dbReference type="Gene3D" id="3.30.9.10">
    <property type="entry name" value="D-Amino Acid Oxidase, subunit A, domain 2"/>
    <property type="match status" value="1"/>
</dbReference>
<dbReference type="SUPFAM" id="SSF51905">
    <property type="entry name" value="FAD/NAD(P)-binding domain"/>
    <property type="match status" value="1"/>
</dbReference>
<dbReference type="InterPro" id="IPR054715">
    <property type="entry name" value="GGR_cat"/>
</dbReference>
<protein>
    <recommendedName>
        <fullName evidence="7">Digeranylgeranylglycerophospholipid reductase catalytic domain-containing protein</fullName>
    </recommendedName>
</protein>
<organism evidence="8">
    <name type="scientific">marine sediment metagenome</name>
    <dbReference type="NCBI Taxonomy" id="412755"/>
    <lineage>
        <taxon>unclassified sequences</taxon>
        <taxon>metagenomes</taxon>
        <taxon>ecological metagenomes</taxon>
    </lineage>
</organism>
<evidence type="ECO:0000256" key="2">
    <source>
        <dbReference type="ARBA" id="ARBA00022630"/>
    </source>
</evidence>
<keyword evidence="4" id="KW-0443">Lipid metabolism</keyword>
<dbReference type="Gene3D" id="3.50.50.60">
    <property type="entry name" value="FAD/NAD(P)-binding domain"/>
    <property type="match status" value="1"/>
</dbReference>
<keyword evidence="3" id="KW-0560">Oxidoreductase</keyword>
<dbReference type="Pfam" id="PF22578">
    <property type="entry name" value="GGR_cat"/>
    <property type="match status" value="1"/>
</dbReference>
<keyword evidence="5" id="KW-0594">Phospholipid biosynthesis</keyword>